<dbReference type="VEuPathDB" id="FungiDB:Z518_09797"/>
<reference evidence="14 15" key="1">
    <citation type="submission" date="2015-01" db="EMBL/GenBank/DDBJ databases">
        <title>The Genome Sequence of Rhinocladiella mackenzie CBS 650.93.</title>
        <authorList>
            <consortium name="The Broad Institute Genomics Platform"/>
            <person name="Cuomo C."/>
            <person name="de Hoog S."/>
            <person name="Gorbushina A."/>
            <person name="Stielow B."/>
            <person name="Teixiera M."/>
            <person name="Abouelleil A."/>
            <person name="Chapman S.B."/>
            <person name="Priest M."/>
            <person name="Young S.K."/>
            <person name="Wortman J."/>
            <person name="Nusbaum C."/>
            <person name="Birren B."/>
        </authorList>
    </citation>
    <scope>NUCLEOTIDE SEQUENCE [LARGE SCALE GENOMIC DNA]</scope>
    <source>
        <strain evidence="14 15">CBS 650.93</strain>
    </source>
</reference>
<proteinExistence type="inferred from homology"/>
<dbReference type="Pfam" id="PF12717">
    <property type="entry name" value="Cnd1"/>
    <property type="match status" value="1"/>
</dbReference>
<evidence type="ECO:0000256" key="1">
    <source>
        <dbReference type="ARBA" id="ARBA00004123"/>
    </source>
</evidence>
<comment type="similarity">
    <text evidence="3 10">Belongs to the CND1 (condensin subunit 1) family.</text>
</comment>
<evidence type="ECO:0000256" key="4">
    <source>
        <dbReference type="ARBA" id="ARBA00022454"/>
    </source>
</evidence>
<dbReference type="PANTHER" id="PTHR14222">
    <property type="entry name" value="CONDENSIN"/>
    <property type="match status" value="1"/>
</dbReference>
<dbReference type="GO" id="GO:0042393">
    <property type="term" value="F:histone binding"/>
    <property type="evidence" value="ECO:0007669"/>
    <property type="project" value="TreeGrafter"/>
</dbReference>
<dbReference type="Proteomes" id="UP000053617">
    <property type="component" value="Unassembled WGS sequence"/>
</dbReference>
<dbReference type="GO" id="GO:0003697">
    <property type="term" value="F:single-stranded DNA binding"/>
    <property type="evidence" value="ECO:0007669"/>
    <property type="project" value="EnsemblFungi"/>
</dbReference>
<evidence type="ECO:0000256" key="6">
    <source>
        <dbReference type="ARBA" id="ARBA00022776"/>
    </source>
</evidence>
<dbReference type="EMBL" id="KN847482">
    <property type="protein sequence ID" value="KIX00732.1"/>
    <property type="molecule type" value="Genomic_DNA"/>
</dbReference>
<dbReference type="SUPFAM" id="SSF48371">
    <property type="entry name" value="ARM repeat"/>
    <property type="match status" value="1"/>
</dbReference>
<protein>
    <recommendedName>
        <fullName evidence="10">Condensin complex subunit 1</fullName>
    </recommendedName>
</protein>
<dbReference type="HOGENOM" id="CLU_001867_1_0_1"/>
<feature type="region of interest" description="Disordered" evidence="11">
    <location>
        <begin position="929"/>
        <end position="957"/>
    </location>
</feature>
<dbReference type="STRING" id="1442369.A0A0D2FFD6"/>
<evidence type="ECO:0000256" key="5">
    <source>
        <dbReference type="ARBA" id="ARBA00022618"/>
    </source>
</evidence>
<dbReference type="GO" id="GO:0000776">
    <property type="term" value="C:kinetochore"/>
    <property type="evidence" value="ECO:0007669"/>
    <property type="project" value="EnsemblFungi"/>
</dbReference>
<dbReference type="InterPro" id="IPR032682">
    <property type="entry name" value="Cnd1_C"/>
</dbReference>
<dbReference type="GeneID" id="25297868"/>
<dbReference type="AlphaFoldDB" id="A0A0D2FFD6"/>
<evidence type="ECO:0000256" key="10">
    <source>
        <dbReference type="PIRNR" id="PIRNR017127"/>
    </source>
</evidence>
<feature type="compositionally biased region" description="Polar residues" evidence="11">
    <location>
        <begin position="848"/>
        <end position="858"/>
    </location>
</feature>
<keyword evidence="7 10" id="KW-0226">DNA condensation</keyword>
<dbReference type="RefSeq" id="XP_013267868.1">
    <property type="nucleotide sequence ID" value="XM_013412414.1"/>
</dbReference>
<feature type="domain" description="Condensin complex subunit 1 C-terminal" evidence="12">
    <location>
        <begin position="1063"/>
        <end position="1228"/>
    </location>
</feature>
<dbReference type="OrthoDB" id="436262at2759"/>
<evidence type="ECO:0000313" key="14">
    <source>
        <dbReference type="EMBL" id="KIX00732.1"/>
    </source>
</evidence>
<feature type="region of interest" description="Disordered" evidence="11">
    <location>
        <begin position="495"/>
        <end position="534"/>
    </location>
</feature>
<keyword evidence="9 10" id="KW-0131">Cell cycle</keyword>
<gene>
    <name evidence="14" type="ORF">Z518_09797</name>
</gene>
<dbReference type="InterPro" id="IPR024324">
    <property type="entry name" value="Condensin_cplx_su1_N"/>
</dbReference>
<dbReference type="GO" id="GO:0010032">
    <property type="term" value="P:meiotic chromosome condensation"/>
    <property type="evidence" value="ECO:0007669"/>
    <property type="project" value="TreeGrafter"/>
</dbReference>
<dbReference type="PANTHER" id="PTHR14222:SF2">
    <property type="entry name" value="CONDENSIN COMPLEX SUBUNIT 1"/>
    <property type="match status" value="1"/>
</dbReference>
<dbReference type="GO" id="GO:0000796">
    <property type="term" value="C:condensin complex"/>
    <property type="evidence" value="ECO:0007669"/>
    <property type="project" value="EnsemblFungi"/>
</dbReference>
<feature type="domain" description="Condensin complex subunit 1 N-terminal" evidence="13">
    <location>
        <begin position="112"/>
        <end position="274"/>
    </location>
</feature>
<evidence type="ECO:0000256" key="3">
    <source>
        <dbReference type="ARBA" id="ARBA00009606"/>
    </source>
</evidence>
<evidence type="ECO:0000313" key="15">
    <source>
        <dbReference type="Proteomes" id="UP000053617"/>
    </source>
</evidence>
<dbReference type="GO" id="GO:0005730">
    <property type="term" value="C:nucleolus"/>
    <property type="evidence" value="ECO:0007669"/>
    <property type="project" value="EnsemblFungi"/>
</dbReference>
<dbReference type="GO" id="GO:0007076">
    <property type="term" value="P:mitotic chromosome condensation"/>
    <property type="evidence" value="ECO:0007669"/>
    <property type="project" value="EnsemblFungi"/>
</dbReference>
<keyword evidence="15" id="KW-1185">Reference proteome</keyword>
<evidence type="ECO:0000259" key="13">
    <source>
        <dbReference type="Pfam" id="PF12922"/>
    </source>
</evidence>
<keyword evidence="4" id="KW-0158">Chromosome</keyword>
<dbReference type="FunFam" id="1.25.10.10:FF:000272">
    <property type="entry name" value="Condensin complex subunit 1"/>
    <property type="match status" value="1"/>
</dbReference>
<dbReference type="GO" id="GO:0005737">
    <property type="term" value="C:cytoplasm"/>
    <property type="evidence" value="ECO:0007669"/>
    <property type="project" value="EnsemblFungi"/>
</dbReference>
<name>A0A0D2FFD6_9EURO</name>
<keyword evidence="5 10" id="KW-0132">Cell division</keyword>
<dbReference type="GO" id="GO:0000791">
    <property type="term" value="C:euchromatin"/>
    <property type="evidence" value="ECO:0007669"/>
    <property type="project" value="EnsemblFungi"/>
</dbReference>
<evidence type="ECO:0000256" key="2">
    <source>
        <dbReference type="ARBA" id="ARBA00004286"/>
    </source>
</evidence>
<evidence type="ECO:0000256" key="11">
    <source>
        <dbReference type="SAM" id="MobiDB-lite"/>
    </source>
</evidence>
<dbReference type="Pfam" id="PF12922">
    <property type="entry name" value="Cnd1_N"/>
    <property type="match status" value="1"/>
</dbReference>
<keyword evidence="8" id="KW-0539">Nucleus</keyword>
<dbReference type="PIRSF" id="PIRSF017127">
    <property type="entry name" value="Condensin_D2"/>
    <property type="match status" value="1"/>
</dbReference>
<dbReference type="InterPro" id="IPR007673">
    <property type="entry name" value="Condensin_cplx_su1"/>
</dbReference>
<feature type="region of interest" description="Disordered" evidence="11">
    <location>
        <begin position="848"/>
        <end position="892"/>
    </location>
</feature>
<keyword evidence="6 10" id="KW-0498">Mitosis</keyword>
<dbReference type="InterPro" id="IPR011989">
    <property type="entry name" value="ARM-like"/>
</dbReference>
<dbReference type="GO" id="GO:0016887">
    <property type="term" value="F:ATP hydrolysis activity"/>
    <property type="evidence" value="ECO:0007669"/>
    <property type="project" value="EnsemblFungi"/>
</dbReference>
<organism evidence="14 15">
    <name type="scientific">Rhinocladiella mackenziei CBS 650.93</name>
    <dbReference type="NCBI Taxonomy" id="1442369"/>
    <lineage>
        <taxon>Eukaryota</taxon>
        <taxon>Fungi</taxon>
        <taxon>Dikarya</taxon>
        <taxon>Ascomycota</taxon>
        <taxon>Pezizomycotina</taxon>
        <taxon>Eurotiomycetes</taxon>
        <taxon>Chaetothyriomycetidae</taxon>
        <taxon>Chaetothyriales</taxon>
        <taxon>Herpotrichiellaceae</taxon>
        <taxon>Rhinocladiella</taxon>
    </lineage>
</organism>
<dbReference type="InterPro" id="IPR026971">
    <property type="entry name" value="CND1/NCAPD3"/>
</dbReference>
<comment type="function">
    <text evidence="10">Regulatory subunit of the condensin complex, a complex required for conversion of interphase chromatin into mitotic-like condense chromosomes. The condensin complex probably introduces positive supercoils into relaxed DNA in the presence of type I topoisomerases and converts nicked DNA into positive knotted forms in the presence of type II topoisomerases.</text>
</comment>
<dbReference type="GO" id="GO:0003690">
    <property type="term" value="F:double-stranded DNA binding"/>
    <property type="evidence" value="ECO:0007669"/>
    <property type="project" value="EnsemblFungi"/>
</dbReference>
<evidence type="ECO:0000256" key="8">
    <source>
        <dbReference type="ARBA" id="ARBA00023242"/>
    </source>
</evidence>
<sequence length="1252" mass="139492">MDDQVEFDINEALKLYLSDATTIPTPEASPELLDCDNDPEALTTSLVNEVLDPVVDLVAENPEGLMRGSTFDTIQFLLKCAPVSALSAARHFGESHAESFRLSRRSSGLSTQSLSKILHLIVSGLSSATDIANHDIENDEQETLAQHKQVLEMYAFLLQWSISAVEMKALEKSTTAPARRGGKGAKAKAAAKDDAWDSSGQIQSAMDVMCRVMKLKLNRIFQTTSDRDTFVNLFTRSVYLVMESEARVKIAAVRMFCFKVLCIAIKHHGHALGAQTSIVQNLTYFEHLSEPMAEFLHILSEQYDYHQLAAEILRELASKEFSQSDTKGPKSVSTFIVKLSELEPRLVIKEMGLLAKFLDGESHTLRCAVIEVCGNLLADLSRQEEENETTKIQINAFFDTLEQRFLDTAPFCRVRAIQVFTKICDLEQKFPKRRQHAAELATQSLRDKSSNVRRNAIKLLKKLVSSHPFGLMHGGQLAHKEWTERLEAVESQLDALKPSPDSPGLAQTASGEVRVDQELLDNPTQVEEDPQEMSEEEKIAAAKKAREEAATSEVLGKLQLTRKYYLEALRFIEVVHEASEVAVQLLSSPNKTEVIDVMDFFVTIDAFKVETARKGIRRMLRLIWTKGNSDEGKGVQTHLIENYKGLFFDAPEAFSTNDAANFVARNMISLTFGATPAELTSLEQLLSTMFKAGHISELVVAKLWQVYGVNKEISKAQRRGAIIVLGMIALANPEVVVKEMDTMLRVGLGQLGRADFVLAKFTCVALHRMTPTAKKAQEKTASAGLSKMSSNHEVLRMLASILLTTSTSKDWYGMAEQAISAIYALSDHPDVLCSEVLRQKTRLVFQQTKDLSSLSRPSSPEADAMEVDGEEGETRNPEAELPNSGQPQETRGKPSIALSQLLFTVGHIAIKQIVHLELCELDFKRRKQDREKNKEIANPSPEKSIGPTPARRKKTAAEEVLAEKQKEEEKDELDLIGGTTEDDFTEAIAHVRERELLYGPNSLLANFGPLVTEICANNAAYKDRNLQAQATLCLAKLMCISSEYCEKNLPLLITILERSTDPIVRSNAVIALGDMAVCFNHLIDENTDFLYRRLNDADESVKRTCLMTLTFLVLAGQVKVKGQLGEMAKCLEDGDKKIADLARMFFTELATKDNAVYNQFVDMFSVLTQEGPLDGGVMEEEAVRRILKFLCGFIEKDKHAKNLAEKLAARLGRCVNKRQWDDTAYALSLLQHKNEEIAKKLSEGYRVVETEA</sequence>
<evidence type="ECO:0000256" key="9">
    <source>
        <dbReference type="ARBA" id="ARBA00023306"/>
    </source>
</evidence>
<comment type="subcellular location">
    <subcellularLocation>
        <location evidence="2">Chromosome</location>
    </subcellularLocation>
    <subcellularLocation>
        <location evidence="1">Nucleus</location>
    </subcellularLocation>
</comment>
<dbReference type="Gene3D" id="1.25.10.10">
    <property type="entry name" value="Leucine-rich Repeat Variant"/>
    <property type="match status" value="2"/>
</dbReference>
<accession>A0A0D2FFD6</accession>
<evidence type="ECO:0000256" key="7">
    <source>
        <dbReference type="ARBA" id="ARBA00023067"/>
    </source>
</evidence>
<dbReference type="GO" id="GO:0140602">
    <property type="term" value="C:nucleolar peripheral inclusion body"/>
    <property type="evidence" value="ECO:0007669"/>
    <property type="project" value="EnsemblFungi"/>
</dbReference>
<dbReference type="GO" id="GO:0051301">
    <property type="term" value="P:cell division"/>
    <property type="evidence" value="ECO:0007669"/>
    <property type="project" value="UniProtKB-KW"/>
</dbReference>
<evidence type="ECO:0000259" key="12">
    <source>
        <dbReference type="Pfam" id="PF12717"/>
    </source>
</evidence>
<dbReference type="InterPro" id="IPR016024">
    <property type="entry name" value="ARM-type_fold"/>
</dbReference>